<evidence type="ECO:0000313" key="3">
    <source>
        <dbReference type="Proteomes" id="UP000325291"/>
    </source>
</evidence>
<dbReference type="RefSeq" id="WP_111362174.1">
    <property type="nucleotide sequence ID" value="NZ_VINQ01000001.1"/>
</dbReference>
<evidence type="ECO:0000256" key="1">
    <source>
        <dbReference type="SAM" id="MobiDB-lite"/>
    </source>
</evidence>
<proteinExistence type="predicted"/>
<comment type="caution">
    <text evidence="2">The sequence shown here is derived from an EMBL/GenBank/DDBJ whole genome shotgun (WGS) entry which is preliminary data.</text>
</comment>
<protein>
    <submittedName>
        <fullName evidence="2">Pilus assembly protein PilP</fullName>
    </submittedName>
</protein>
<feature type="region of interest" description="Disordered" evidence="1">
    <location>
        <begin position="1"/>
        <end position="20"/>
    </location>
</feature>
<accession>A0A5A9ZTV9</accession>
<keyword evidence="3" id="KW-1185">Reference proteome</keyword>
<dbReference type="AlphaFoldDB" id="A0A5A9ZTV9"/>
<sequence length="88" mass="8821">MSDQQPISDSAANVGALATSRGTLPRGRTVLIGTFGNEDSPGALLRGPSGRVQRVELGDDALGGKVTAIGNGAIAIASGSRTKVLHLP</sequence>
<name>A0A5A9ZTV9_9RHOB</name>
<reference evidence="2 3" key="1">
    <citation type="submission" date="2019-07" db="EMBL/GenBank/DDBJ databases">
        <title>Aquicoccus porphyridii gen. nov., sp. nov., isolated from a small marine red alga, Porphyridium marinum.</title>
        <authorList>
            <person name="Liu L."/>
        </authorList>
    </citation>
    <scope>NUCLEOTIDE SEQUENCE [LARGE SCALE GENOMIC DNA]</scope>
    <source>
        <strain evidence="2 3">L1 8-17</strain>
    </source>
</reference>
<organism evidence="2 3">
    <name type="scientific">Aquicoccus porphyridii</name>
    <dbReference type="NCBI Taxonomy" id="1852029"/>
    <lineage>
        <taxon>Bacteria</taxon>
        <taxon>Pseudomonadati</taxon>
        <taxon>Pseudomonadota</taxon>
        <taxon>Alphaproteobacteria</taxon>
        <taxon>Rhodobacterales</taxon>
        <taxon>Paracoccaceae</taxon>
        <taxon>Aquicoccus</taxon>
    </lineage>
</organism>
<gene>
    <name evidence="2" type="ORF">FLO80_01070</name>
</gene>
<feature type="compositionally biased region" description="Polar residues" evidence="1">
    <location>
        <begin position="1"/>
        <end position="11"/>
    </location>
</feature>
<dbReference type="EMBL" id="VINQ01000001">
    <property type="protein sequence ID" value="KAA0920798.1"/>
    <property type="molecule type" value="Genomic_DNA"/>
</dbReference>
<dbReference type="Proteomes" id="UP000325291">
    <property type="component" value="Unassembled WGS sequence"/>
</dbReference>
<evidence type="ECO:0000313" key="2">
    <source>
        <dbReference type="EMBL" id="KAA0920798.1"/>
    </source>
</evidence>